<evidence type="ECO:0000256" key="5">
    <source>
        <dbReference type="PROSITE-ProRule" id="PRU00278"/>
    </source>
</evidence>
<keyword evidence="5" id="KW-0413">Isomerase</keyword>
<keyword evidence="2 6" id="KW-0732">Signal</keyword>
<dbReference type="Gene3D" id="1.10.4030.10">
    <property type="entry name" value="Porin chaperone SurA, peptide-binding domain"/>
    <property type="match status" value="1"/>
</dbReference>
<feature type="chain" id="PRO_5011496164" description="Parvulin-like PPIase" evidence="6">
    <location>
        <begin position="29"/>
        <end position="418"/>
    </location>
</feature>
<evidence type="ECO:0000256" key="1">
    <source>
        <dbReference type="ARBA" id="ARBA00018370"/>
    </source>
</evidence>
<organism evidence="8 9">
    <name type="scientific">Litoreibacter albidus</name>
    <dbReference type="NCBI Taxonomy" id="670155"/>
    <lineage>
        <taxon>Bacteria</taxon>
        <taxon>Pseudomonadati</taxon>
        <taxon>Pseudomonadota</taxon>
        <taxon>Alphaproteobacteria</taxon>
        <taxon>Rhodobacterales</taxon>
        <taxon>Roseobacteraceae</taxon>
        <taxon>Litoreibacter</taxon>
    </lineage>
</organism>
<dbReference type="OrthoDB" id="9791746at2"/>
<dbReference type="PANTHER" id="PTHR47637">
    <property type="entry name" value="CHAPERONE SURA"/>
    <property type="match status" value="1"/>
</dbReference>
<evidence type="ECO:0000256" key="3">
    <source>
        <dbReference type="ARBA" id="ARBA00030642"/>
    </source>
</evidence>
<evidence type="ECO:0000256" key="4">
    <source>
        <dbReference type="ARBA" id="ARBA00031484"/>
    </source>
</evidence>
<feature type="domain" description="PpiC" evidence="7">
    <location>
        <begin position="169"/>
        <end position="266"/>
    </location>
</feature>
<dbReference type="Gene3D" id="3.10.50.40">
    <property type="match status" value="1"/>
</dbReference>
<proteinExistence type="predicted"/>
<evidence type="ECO:0000259" key="7">
    <source>
        <dbReference type="PROSITE" id="PS50198"/>
    </source>
</evidence>
<dbReference type="AlphaFoldDB" id="A0A1H2XND6"/>
<feature type="signal peptide" evidence="6">
    <location>
        <begin position="1"/>
        <end position="28"/>
    </location>
</feature>
<dbReference type="GO" id="GO:0003755">
    <property type="term" value="F:peptidyl-prolyl cis-trans isomerase activity"/>
    <property type="evidence" value="ECO:0007669"/>
    <property type="project" value="UniProtKB-KW"/>
</dbReference>
<dbReference type="Proteomes" id="UP000199441">
    <property type="component" value="Unassembled WGS sequence"/>
</dbReference>
<dbReference type="PANTHER" id="PTHR47637:SF1">
    <property type="entry name" value="CHAPERONE SURA"/>
    <property type="match status" value="1"/>
</dbReference>
<dbReference type="RefSeq" id="WP_089946831.1">
    <property type="nucleotide sequence ID" value="NZ_FNOI01000003.1"/>
</dbReference>
<dbReference type="SUPFAM" id="SSF54534">
    <property type="entry name" value="FKBP-like"/>
    <property type="match status" value="1"/>
</dbReference>
<evidence type="ECO:0000313" key="9">
    <source>
        <dbReference type="Proteomes" id="UP000199441"/>
    </source>
</evidence>
<dbReference type="PROSITE" id="PS50198">
    <property type="entry name" value="PPIC_PPIASE_2"/>
    <property type="match status" value="1"/>
</dbReference>
<dbReference type="SUPFAM" id="SSF109998">
    <property type="entry name" value="Triger factor/SurA peptide-binding domain-like"/>
    <property type="match status" value="1"/>
</dbReference>
<dbReference type="InterPro" id="IPR050280">
    <property type="entry name" value="OMP_Chaperone_SurA"/>
</dbReference>
<keyword evidence="5" id="KW-0697">Rotamase</keyword>
<sequence length="418" mass="45625">MMSIHARLTRIFALTLAALTFMAPAAHAQQQGLFQTAITVNDMVITNYELQQRELFLNILRAPGNPTIEARKGLIDDRLRLTATERAGITPAEAQVLEGMEEFAARANLSADEFIKAIGQAGVAPETFRDFVAAGLAWRELVQGRFGARSQVTEPEIDRALALQGTTGGARVLLAEIVLPLAPPVAERNQALAQRLSETISSESAFSAAARRYSASPTRGRGGRLEWLPLGNVPPQIRAAVLTLAPGEVSPPLSLGNAVGLFQLRGLEETEAASPETQALEYATVLFPGGRTPETLAKAEEFETRYDTCDDLYTPAKDLPAEYFERTVLPTADVPGDIALELAKLDSNEVSTALTRQNGEFLVYLMLCGRTLDLPLDENGEEIDLRSQLREQLYNQRITSFADSYLEELRADAIIVEQ</sequence>
<protein>
    <recommendedName>
        <fullName evidence="1">Parvulin-like PPIase</fullName>
    </recommendedName>
    <alternativeName>
        <fullName evidence="3">Peptidyl-prolyl cis-trans isomerase plp</fullName>
    </alternativeName>
    <alternativeName>
        <fullName evidence="4">Rotamase plp</fullName>
    </alternativeName>
</protein>
<dbReference type="STRING" id="670155.SAMN04488001_2050"/>
<evidence type="ECO:0000256" key="2">
    <source>
        <dbReference type="ARBA" id="ARBA00022729"/>
    </source>
</evidence>
<evidence type="ECO:0000313" key="8">
    <source>
        <dbReference type="EMBL" id="SDW94188.1"/>
    </source>
</evidence>
<dbReference type="Pfam" id="PF00639">
    <property type="entry name" value="Rotamase"/>
    <property type="match status" value="1"/>
</dbReference>
<keyword evidence="9" id="KW-1185">Reference proteome</keyword>
<dbReference type="InterPro" id="IPR000297">
    <property type="entry name" value="PPIase_PpiC"/>
</dbReference>
<accession>A0A1H2XND6</accession>
<dbReference type="InterPro" id="IPR027304">
    <property type="entry name" value="Trigger_fact/SurA_dom_sf"/>
</dbReference>
<evidence type="ECO:0000256" key="6">
    <source>
        <dbReference type="SAM" id="SignalP"/>
    </source>
</evidence>
<dbReference type="EMBL" id="FNOI01000003">
    <property type="protein sequence ID" value="SDW94188.1"/>
    <property type="molecule type" value="Genomic_DNA"/>
</dbReference>
<gene>
    <name evidence="8" type="ORF">SAMN04488001_2050</name>
</gene>
<dbReference type="InterPro" id="IPR046357">
    <property type="entry name" value="PPIase_dom_sf"/>
</dbReference>
<name>A0A1H2XND6_9RHOB</name>
<reference evidence="9" key="1">
    <citation type="submission" date="2016-10" db="EMBL/GenBank/DDBJ databases">
        <authorList>
            <person name="Varghese N."/>
            <person name="Submissions S."/>
        </authorList>
    </citation>
    <scope>NUCLEOTIDE SEQUENCE [LARGE SCALE GENOMIC DNA]</scope>
    <source>
        <strain evidence="9">DSM 26922</strain>
    </source>
</reference>